<protein>
    <recommendedName>
        <fullName evidence="3">ATP-binding protein</fullName>
    </recommendedName>
</protein>
<evidence type="ECO:0000313" key="2">
    <source>
        <dbReference type="Proteomes" id="UP000053464"/>
    </source>
</evidence>
<organism evidence="1 2">
    <name type="scientific">Aurantiacibacter luteus</name>
    <dbReference type="NCBI Taxonomy" id="1581420"/>
    <lineage>
        <taxon>Bacteria</taxon>
        <taxon>Pseudomonadati</taxon>
        <taxon>Pseudomonadota</taxon>
        <taxon>Alphaproteobacteria</taxon>
        <taxon>Sphingomonadales</taxon>
        <taxon>Erythrobacteraceae</taxon>
        <taxon>Aurantiacibacter</taxon>
    </lineage>
</organism>
<dbReference type="PATRIC" id="fig|1581420.6.peg.1471"/>
<dbReference type="EMBL" id="LBHB01000002">
    <property type="protein sequence ID" value="KLE34076.1"/>
    <property type="molecule type" value="Genomic_DNA"/>
</dbReference>
<dbReference type="AlphaFoldDB" id="A0A0G9MTL7"/>
<keyword evidence="2" id="KW-1185">Reference proteome</keyword>
<evidence type="ECO:0000313" key="1">
    <source>
        <dbReference type="EMBL" id="KLE34076.1"/>
    </source>
</evidence>
<sequence>MGYPTRDVPPRHAGDGRVNVPLSDLVKVSRRFTRSVRVDTDIGDPAALEGYICPHSAIEALLAMARHREATGHSAFTWTGPYGSGKSSLAVALASLLQGDRADVAKAFAHASATDEVDELVEHFRKDPAPWDVCAVVGQRGHAEAIIGEAIKNAVKRPPKRSKDESFASWVGRVAAQARGPGLALIIDEMGKFLEHAALEQSDIHVFQELAEISSRSNGKLLLVGILHQAFDEYAQRLSRESRDEWLKIQGRYLDLPVNLAADEQIDLIARAVETSREPEMDDDMRFVAAVMRGGRESDSERLAMKLAACWPLHPLTASLLGPISRRRFGQSQRSIFGFLTSAEPYGFQEFLAATETEAGRFKPAQLWDYLRANLESAILASPDGHRWSTAVDAIERCEVRGGSRDHLAAIKTIALLDLFKDRSGLQPTSDVIKLGIGAKSDKHWKQIADDLLKWSVVVFRKHSGAFAIYAGSDFDIESALDDARSRGIGTDFKRLEEQPALRPVLAKRHYEEKGALRWFEVGIAPLEEAEERVRTYEPAPGSAGLFLILVSTNEENKAAAKRIARAAAEEAGDRLVVVGWTRDSYRLRELTADLAALEHVRGHRAELEGDAVARREIDARIARLTADLDDQLRDAINRVDWHGPANDQIENLDTSSPPGLSLLASKLADWRFPYTPRLHNELINRTRPSSNAIAATRQLLHAMVESRGKERLGFEGFPPEAGLFFSLLVSTKLYSADETGVQSFSPPSADDAHCLHPMWEAADAALQGSETGISFAELYNLWRAPPFGVRDGLLPVLALSYVLTRVARTSLYLDGVFRPQLDTFFVDRLLQDAGAVRARDVEITTQHVAVVSDLAMRLGRDETIAPTALEVARILVGRVRSLPGWTQRSGMPSSNAIALRQLGLKSHDPNKLLFEDLPSKFGTDLAAVPSATAEALAELEAAYPEMLRDLAQTLFKELRYDPIKDQEYSLLHQRCETVRGLSGNFRLDALATRLGVFAGELADIEGVASLAANKPARDWVDRDIDAAKIELAALAQQFLRAEGFAHLKGRGDRQTSLAVYISDPSYPAPASPFVELSGQERDRASALAEQIQELIDKSAVSPAIAIGAIAQLGLSLAGDLEEAEEQPKVAAA</sequence>
<dbReference type="SUPFAM" id="SSF52540">
    <property type="entry name" value="P-loop containing nucleoside triphosphate hydrolases"/>
    <property type="match status" value="1"/>
</dbReference>
<dbReference type="Proteomes" id="UP000053464">
    <property type="component" value="Unassembled WGS sequence"/>
</dbReference>
<accession>A0A0G9MTL7</accession>
<name>A0A0G9MTL7_9SPHN</name>
<reference evidence="1 2" key="1">
    <citation type="submission" date="2015-04" db="EMBL/GenBank/DDBJ databases">
        <title>The draft genome sequence of Erythrobacter luteus KA37.</title>
        <authorList>
            <person name="Zhuang L."/>
            <person name="Liu Y."/>
            <person name="Shao Z."/>
        </authorList>
    </citation>
    <scope>NUCLEOTIDE SEQUENCE [LARGE SCALE GENOMIC DNA]</scope>
    <source>
        <strain evidence="1 2">KA37</strain>
    </source>
</reference>
<evidence type="ECO:0008006" key="3">
    <source>
        <dbReference type="Google" id="ProtNLM"/>
    </source>
</evidence>
<dbReference type="STRING" id="1581420.AAW00_07225"/>
<comment type="caution">
    <text evidence="1">The sequence shown here is derived from an EMBL/GenBank/DDBJ whole genome shotgun (WGS) entry which is preliminary data.</text>
</comment>
<proteinExistence type="predicted"/>
<gene>
    <name evidence="1" type="ORF">AAW00_07225</name>
</gene>
<dbReference type="InterPro" id="IPR027417">
    <property type="entry name" value="P-loop_NTPase"/>
</dbReference>